<dbReference type="EMBL" id="NCKW01006408">
    <property type="protein sequence ID" value="POM71798.1"/>
    <property type="molecule type" value="Genomic_DNA"/>
</dbReference>
<reference evidence="2 3" key="1">
    <citation type="journal article" date="2017" name="Genome Biol. Evol.">
        <title>Phytophthora megakarya and P. palmivora, closely related causal agents of cacao black pod rot, underwent increases in genome sizes and gene numbers by different mechanisms.</title>
        <authorList>
            <person name="Ali S.S."/>
            <person name="Shao J."/>
            <person name="Lary D.J."/>
            <person name="Kronmiller B."/>
            <person name="Shen D."/>
            <person name="Strem M.D."/>
            <person name="Amoako-Attah I."/>
            <person name="Akrofi A.Y."/>
            <person name="Begoude B.A."/>
            <person name="Ten Hoopen G.M."/>
            <person name="Coulibaly K."/>
            <person name="Kebe B.I."/>
            <person name="Melnick R.L."/>
            <person name="Guiltinan M.J."/>
            <person name="Tyler B.M."/>
            <person name="Meinhardt L.W."/>
            <person name="Bailey B.A."/>
        </authorList>
    </citation>
    <scope>NUCLEOTIDE SEQUENCE [LARGE SCALE GENOMIC DNA]</scope>
    <source>
        <strain evidence="3">sbr112.9</strain>
    </source>
</reference>
<dbReference type="AlphaFoldDB" id="A0A2P4Y1X8"/>
<evidence type="ECO:0000256" key="1">
    <source>
        <dbReference type="SAM" id="MobiDB-lite"/>
    </source>
</evidence>
<evidence type="ECO:0000313" key="3">
    <source>
        <dbReference type="Proteomes" id="UP000237271"/>
    </source>
</evidence>
<sequence>PLACCAPPRRKEWNVSATVTASTAAMQSGSRFTYVPTGWSRISSSGTSGESVIAAWSYMSGSIGQVSNSVLGNSDSPCSSDVKKEKAGQTSTPDHNSGPAAIVRNLRQVFSPNAPENSNMRLVVTDTYMGGMDVHDQLCLLS</sequence>
<feature type="region of interest" description="Disordered" evidence="1">
    <location>
        <begin position="72"/>
        <end position="100"/>
    </location>
</feature>
<name>A0A2P4Y1X8_9STRA</name>
<evidence type="ECO:0000313" key="2">
    <source>
        <dbReference type="EMBL" id="POM71798.1"/>
    </source>
</evidence>
<feature type="non-terminal residue" evidence="2">
    <location>
        <position position="1"/>
    </location>
</feature>
<proteinExistence type="predicted"/>
<comment type="caution">
    <text evidence="2">The sequence shown here is derived from an EMBL/GenBank/DDBJ whole genome shotgun (WGS) entry which is preliminary data.</text>
</comment>
<organism evidence="2 3">
    <name type="scientific">Phytophthora palmivora</name>
    <dbReference type="NCBI Taxonomy" id="4796"/>
    <lineage>
        <taxon>Eukaryota</taxon>
        <taxon>Sar</taxon>
        <taxon>Stramenopiles</taxon>
        <taxon>Oomycota</taxon>
        <taxon>Peronosporomycetes</taxon>
        <taxon>Peronosporales</taxon>
        <taxon>Peronosporaceae</taxon>
        <taxon>Phytophthora</taxon>
    </lineage>
</organism>
<accession>A0A2P4Y1X8</accession>
<keyword evidence="3" id="KW-1185">Reference proteome</keyword>
<dbReference type="Proteomes" id="UP000237271">
    <property type="component" value="Unassembled WGS sequence"/>
</dbReference>
<gene>
    <name evidence="2" type="ORF">PHPALM_11584</name>
</gene>
<protein>
    <submittedName>
        <fullName evidence="2">Uncharacterized protein</fullName>
    </submittedName>
</protein>